<dbReference type="InterPro" id="IPR036388">
    <property type="entry name" value="WH-like_DNA-bd_sf"/>
</dbReference>
<evidence type="ECO:0000256" key="3">
    <source>
        <dbReference type="ARBA" id="ARBA00023125"/>
    </source>
</evidence>
<evidence type="ECO:0000313" key="7">
    <source>
        <dbReference type="Proteomes" id="UP000190130"/>
    </source>
</evidence>
<dbReference type="GO" id="GO:0003700">
    <property type="term" value="F:DNA-binding transcription factor activity"/>
    <property type="evidence" value="ECO:0007669"/>
    <property type="project" value="InterPro"/>
</dbReference>
<gene>
    <name evidence="6" type="ORF">SAMN05660750_04109</name>
</gene>
<accession>A0A1T5GJ61</accession>
<proteinExistence type="inferred from homology"/>
<reference evidence="6 7" key="1">
    <citation type="submission" date="2017-02" db="EMBL/GenBank/DDBJ databases">
        <authorList>
            <person name="Peterson S.W."/>
        </authorList>
    </citation>
    <scope>NUCLEOTIDE SEQUENCE [LARGE SCALE GENOMIC DNA]</scope>
    <source>
        <strain evidence="6 7">DSM 9653</strain>
    </source>
</reference>
<sequence length="303" mass="32538">MPAVPVKPPRPRLPSLNALRAFEAAARLESFAKAADELGVTAGAVTQQIRQLEAALGFPVFRRLAQGVALTDAAREALPRLTRGFDMLGQAVQTLREAEPYRPLTIAALPCLAQLWLSPRLPTLQQAFPDLQISLSAMEEPPDPRREPHDLALFYREAAEPGAIQLGDDAILPVCTPSLAGKIASADDLARQTLLHDAVWRGDWARWLAFALPQARVDAGRGPAFSLYSLALDACLSGAGVLMGRMSLVAPHLASGRLAAPFAQAMPTLDRPTLTPADGPGAHPRRREVMEWLARAAGQPAQI</sequence>
<dbReference type="InterPro" id="IPR036390">
    <property type="entry name" value="WH_DNA-bd_sf"/>
</dbReference>
<keyword evidence="2" id="KW-0805">Transcription regulation</keyword>
<dbReference type="SUPFAM" id="SSF46785">
    <property type="entry name" value="Winged helix' DNA-binding domain"/>
    <property type="match status" value="1"/>
</dbReference>
<evidence type="ECO:0000256" key="4">
    <source>
        <dbReference type="ARBA" id="ARBA00023163"/>
    </source>
</evidence>
<dbReference type="InterPro" id="IPR005119">
    <property type="entry name" value="LysR_subst-bd"/>
</dbReference>
<name>A0A1T5GJ61_9HYPH</name>
<dbReference type="Pfam" id="PF00126">
    <property type="entry name" value="HTH_1"/>
    <property type="match status" value="1"/>
</dbReference>
<evidence type="ECO:0000256" key="2">
    <source>
        <dbReference type="ARBA" id="ARBA00023015"/>
    </source>
</evidence>
<dbReference type="PANTHER" id="PTHR30537">
    <property type="entry name" value="HTH-TYPE TRANSCRIPTIONAL REGULATOR"/>
    <property type="match status" value="1"/>
</dbReference>
<dbReference type="GO" id="GO:0043565">
    <property type="term" value="F:sequence-specific DNA binding"/>
    <property type="evidence" value="ECO:0007669"/>
    <property type="project" value="TreeGrafter"/>
</dbReference>
<dbReference type="Proteomes" id="UP000190130">
    <property type="component" value="Unassembled WGS sequence"/>
</dbReference>
<dbReference type="PROSITE" id="PS50931">
    <property type="entry name" value="HTH_LYSR"/>
    <property type="match status" value="1"/>
</dbReference>
<comment type="similarity">
    <text evidence="1">Belongs to the LysR transcriptional regulatory family.</text>
</comment>
<keyword evidence="4" id="KW-0804">Transcription</keyword>
<dbReference type="PANTHER" id="PTHR30537:SF26">
    <property type="entry name" value="GLYCINE CLEAVAGE SYSTEM TRANSCRIPTIONAL ACTIVATOR"/>
    <property type="match status" value="1"/>
</dbReference>
<dbReference type="Gene3D" id="1.10.10.10">
    <property type="entry name" value="Winged helix-like DNA-binding domain superfamily/Winged helix DNA-binding domain"/>
    <property type="match status" value="1"/>
</dbReference>
<dbReference type="Pfam" id="PF03466">
    <property type="entry name" value="LysR_substrate"/>
    <property type="match status" value="1"/>
</dbReference>
<evidence type="ECO:0000256" key="1">
    <source>
        <dbReference type="ARBA" id="ARBA00009437"/>
    </source>
</evidence>
<dbReference type="AlphaFoldDB" id="A0A1T5GJ61"/>
<dbReference type="GO" id="GO:0006351">
    <property type="term" value="P:DNA-templated transcription"/>
    <property type="evidence" value="ECO:0007669"/>
    <property type="project" value="TreeGrafter"/>
</dbReference>
<dbReference type="EMBL" id="FUYX01000013">
    <property type="protein sequence ID" value="SKC08429.1"/>
    <property type="molecule type" value="Genomic_DNA"/>
</dbReference>
<dbReference type="SUPFAM" id="SSF53850">
    <property type="entry name" value="Periplasmic binding protein-like II"/>
    <property type="match status" value="1"/>
</dbReference>
<dbReference type="InterPro" id="IPR058163">
    <property type="entry name" value="LysR-type_TF_proteobact-type"/>
</dbReference>
<evidence type="ECO:0000259" key="5">
    <source>
        <dbReference type="PROSITE" id="PS50931"/>
    </source>
</evidence>
<evidence type="ECO:0000313" key="6">
    <source>
        <dbReference type="EMBL" id="SKC08429.1"/>
    </source>
</evidence>
<keyword evidence="3" id="KW-0238">DNA-binding</keyword>
<dbReference type="InterPro" id="IPR000847">
    <property type="entry name" value="LysR_HTH_N"/>
</dbReference>
<protein>
    <submittedName>
        <fullName evidence="6">Transcriptional regulator, LysR family</fullName>
    </submittedName>
</protein>
<feature type="domain" description="HTH lysR-type" evidence="5">
    <location>
        <begin position="14"/>
        <end position="71"/>
    </location>
</feature>
<organism evidence="6 7">
    <name type="scientific">Bosea thiooxidans</name>
    <dbReference type="NCBI Taxonomy" id="53254"/>
    <lineage>
        <taxon>Bacteria</taxon>
        <taxon>Pseudomonadati</taxon>
        <taxon>Pseudomonadota</taxon>
        <taxon>Alphaproteobacteria</taxon>
        <taxon>Hyphomicrobiales</taxon>
        <taxon>Boseaceae</taxon>
        <taxon>Bosea</taxon>
    </lineage>
</organism>
<dbReference type="Gene3D" id="3.40.190.10">
    <property type="entry name" value="Periplasmic binding protein-like II"/>
    <property type="match status" value="2"/>
</dbReference>